<organism evidence="17 18">
    <name type="scientific">Pseudomonas donghuensis</name>
    <dbReference type="NCBI Taxonomy" id="1163398"/>
    <lineage>
        <taxon>Bacteria</taxon>
        <taxon>Pseudomonadati</taxon>
        <taxon>Pseudomonadota</taxon>
        <taxon>Gammaproteobacteria</taxon>
        <taxon>Pseudomonadales</taxon>
        <taxon>Pseudomonadaceae</taxon>
        <taxon>Pseudomonas</taxon>
    </lineage>
</organism>
<protein>
    <recommendedName>
        <fullName evidence="3">RING-type E3 ubiquitin transferase</fullName>
        <ecNumber evidence="3">2.3.2.27</ecNumber>
    </recommendedName>
</protein>
<dbReference type="KEGG" id="pdw:BV82_2102"/>
<keyword evidence="4" id="KW-0813">Transport</keyword>
<dbReference type="Gene3D" id="1.20.58.360">
    <property type="entry name" value="Shigella T3SS effector IpaH defines"/>
    <property type="match status" value="1"/>
</dbReference>
<evidence type="ECO:0000256" key="13">
    <source>
        <dbReference type="ARBA" id="ARBA00023303"/>
    </source>
</evidence>
<dbReference type="GO" id="GO:0016567">
    <property type="term" value="P:protein ubiquitination"/>
    <property type="evidence" value="ECO:0007669"/>
    <property type="project" value="InterPro"/>
</dbReference>
<keyword evidence="5" id="KW-1003">Cell membrane</keyword>
<keyword evidence="15" id="KW-0175">Coiled coil</keyword>
<dbReference type="InterPro" id="IPR046673">
    <property type="entry name" value="ToxA_N"/>
</dbReference>
<evidence type="ECO:0000313" key="17">
    <source>
        <dbReference type="EMBL" id="KDO00090.1"/>
    </source>
</evidence>
<keyword evidence="8" id="KW-1133">Transmembrane helix</keyword>
<evidence type="ECO:0000313" key="18">
    <source>
        <dbReference type="Proteomes" id="UP000027121"/>
    </source>
</evidence>
<evidence type="ECO:0000256" key="10">
    <source>
        <dbReference type="ARBA" id="ARBA00023065"/>
    </source>
</evidence>
<dbReference type="GO" id="GO:0005886">
    <property type="term" value="C:plasma membrane"/>
    <property type="evidence" value="ECO:0007669"/>
    <property type="project" value="UniProtKB-SubCell"/>
</dbReference>
<keyword evidence="14" id="KW-0964">Secreted</keyword>
<keyword evidence="11" id="KW-0472">Membrane</keyword>
<comment type="similarity">
    <text evidence="14">Belongs to the LRR-containing bacterial E3 ligase family.</text>
</comment>
<keyword evidence="9" id="KW-0843">Virulence</keyword>
<dbReference type="Pfam" id="PF20178">
    <property type="entry name" value="ToxA_N"/>
    <property type="match status" value="1"/>
</dbReference>
<dbReference type="Gene3D" id="3.80.10.10">
    <property type="entry name" value="Ribonuclease Inhibitor"/>
    <property type="match status" value="1"/>
</dbReference>
<keyword evidence="14" id="KW-1035">Host cytoplasm</keyword>
<evidence type="ECO:0000259" key="16">
    <source>
        <dbReference type="PROSITE" id="PS52053"/>
    </source>
</evidence>
<keyword evidence="14" id="KW-0832">Ubl conjugation</keyword>
<evidence type="ECO:0000256" key="12">
    <source>
        <dbReference type="ARBA" id="ARBA00023157"/>
    </source>
</evidence>
<dbReference type="InterPro" id="IPR029487">
    <property type="entry name" value="NEL_dom"/>
</dbReference>
<evidence type="ECO:0000256" key="11">
    <source>
        <dbReference type="ARBA" id="ARBA00023136"/>
    </source>
</evidence>
<evidence type="ECO:0000256" key="9">
    <source>
        <dbReference type="ARBA" id="ARBA00023026"/>
    </source>
</evidence>
<comment type="subcellular location">
    <subcellularLocation>
        <location evidence="2">Cell membrane</location>
        <topology evidence="2">Single-pass membrane protein</topology>
    </subcellularLocation>
</comment>
<gene>
    <name evidence="17" type="ORF">BV82_2102</name>
</gene>
<keyword evidence="12" id="KW-1015">Disulfide bond</keyword>
<sequence>MTTDALRPFKAHDQYFEQQIPTWLSHSSTHAIKELHQRQLPPAQVAADTVSQLRDAFNDSLRRSQASNAAAARVLRTVKGISEFAEPLLRAELKRRFSLDISVTANELVHMRNDASWREDRLASVLISRQPLLQAALQNFSAGDVEVFRTDAYSAVTAFGALQPFPEAVDPARRAHQSIRYSSKLSISPHQFAQMCRELDIGQQYQDHLQAIFDAPNTRDAVRQTLVAAARDLCETSIHAARVAGHISEPAYRMLKKLLAQSATAPASRTLRVDKVYEYGKSAFDGSRCYLLNLFGTTLGAGFLLIGPDPASAQSSVPLVVLMPGAAKPVQEYDSYADFYLSLKARLLNQDFRRFFSRFLGWRGQSKVFGQLTSPSSWQAQKPRTQEVRGEVFDYLHTAMLVRARDDARALAVPTREVDREAWLQELDHCLGLGFSMLNVAAFFVPGLGEVMMVALGAQLLGDLFHGLQAWEANDKEQAITYLQSFGINLAITAGLGVAAGVVGTALSQPLAIDLLEAVELPGGEVRLWRPDLGPYQRSAEVLQGSVADPQGIYRVDGRRYIRIEGKPFEITLDSSLGKWRIKHPDDPQAYRPVLEHNDQGAWHHSLERVDSWPRKTLVRRLGPGFEGWSDALLERMADISGVSDAQLRRVYSDDLPTPAALLDTRHRFEIDRLISAQINNVRTGQGLQKGFDYPVSLLPELPQWPSGKSIELFDSAELWGQPQVHGSPAPGVAAIKVSRSDLAAGRLARRVIEGLSPAERRHWFGNDYLARDLEAVLRQSLAERMLASRVRIFDSLYLDQTEIVDTLQRALQRDFQGLSRPVAKALAEAASEVESSRWQASQRVPLTLAKRAREASRQIRLSRACEGLEISYLAKDDTYRLALHLLPELPGWSDTVHLSVRSDSVSGTELDSIGSAAAVSRKTLVRTAQGWRAHDERGETLDGLNSSDHGFFTSVLLALPDSERVALGLNIDDSDALRHKLLELAARQPAKARLALGMAVDHGGFRPPLPVGAGRRGYPLGGVIGRLLPRTLEQRLRALFPDFTDGQLRDFFRNASVQGESLENVIGDLEQELRAERESLSAWVEQGATATARTRRRLVAMQLLDVWQLRHRAPLEVSEYQLDGTPGYLLRLNSPVVDALPPLTCEIDQVLELELSTMSAITELPADFLRAFPNLRRLSVRNTPITDLPENVAQLSELRVLDFTYTQIGLANLERLSGLRRLWSLDLRGVSRSALMLTAAQLAPLCQLPALRFLSLMENQISFGPGVFAELARLPNVRRLYLTRNNITLTEADVGELAGITTLRELSMGRNPLMRAPDIRQMPALRLLALPDAQITTWPLGLETTSTIEVRLEGNAITEVPEGAGRMRGLSFGYEGMSEALITRFIRERMQLQPDPGADVLIEEELDEGADDDLSAYHALTEEQEHTALELFRLPESRSFRRLLARLLSHEQITEAQAVQMIEAAAADPEGLGRQLFAQAVDADTCEDRDVVVFSDLQGLEEADQALSQVALAQGDQASRQLLALGISRWRLQRLRTYVAEQIRGWRSSMPDIDDIEVELYYRIHLAARLGLRNQPSTMRFPGLVTWVTSDMLEAAARVISQDQAGLLPQWMVEEVYWQNYLRRVHSERFEALQVELAEVFDPAIDFMEALQRLRGEQADLATPLPVVQGQTAEQLALAFGVAQNELAQLAYVEAEWSQAYANLQDAREARENELPGLLTREEIERNAR</sequence>
<reference evidence="17 18" key="1">
    <citation type="journal article" date="2014" name="Genome Announc.">
        <title>Genome Sequence of Pseudomonas sp. Strain P482, a Tomato Rhizosphere Isolate with Broad-Spectrum Antimicrobial Activity.</title>
        <authorList>
            <person name="Krzyzanowska D.M."/>
            <person name="Ossowicki A."/>
            <person name="Jafra S."/>
        </authorList>
    </citation>
    <scope>NUCLEOTIDE SEQUENCE [LARGE SCALE GENOMIC DNA]</scope>
    <source>
        <strain evidence="17 18">P482</strain>
    </source>
</reference>
<evidence type="ECO:0000256" key="2">
    <source>
        <dbReference type="ARBA" id="ARBA00004162"/>
    </source>
</evidence>
<keyword evidence="7" id="KW-0732">Signal</keyword>
<dbReference type="RefSeq" id="WP_036995190.1">
    <property type="nucleotide sequence ID" value="NZ_CP071706.1"/>
</dbReference>
<evidence type="ECO:0000256" key="15">
    <source>
        <dbReference type="SAM" id="Coils"/>
    </source>
</evidence>
<accession>A0AAP0SK37</accession>
<reference evidence="17 18" key="2">
    <citation type="journal article" date="2016" name="Front. Microbiol.">
        <title>When Genome-Based Approach Meets the 'Old but Good': Revealing Genes Involved in the Antibacterial Activity of Pseudomonas sp. P482 against Soft Rot Pathogens.</title>
        <authorList>
            <person name="Krzyzanowska D.M."/>
            <person name="Ossowicki A."/>
            <person name="Rajewska M."/>
            <person name="Maciag T."/>
            <person name="Jablonska M."/>
            <person name="Obuchowski M."/>
            <person name="Heeb S."/>
            <person name="Jafra S."/>
        </authorList>
    </citation>
    <scope>NUCLEOTIDE SEQUENCE [LARGE SCALE GENOMIC DNA]</scope>
    <source>
        <strain evidence="17 18">P482</strain>
    </source>
</reference>
<dbReference type="GO" id="GO:0061630">
    <property type="term" value="F:ubiquitin protein ligase activity"/>
    <property type="evidence" value="ECO:0007669"/>
    <property type="project" value="UniProtKB-EC"/>
</dbReference>
<evidence type="ECO:0000256" key="6">
    <source>
        <dbReference type="ARBA" id="ARBA00022692"/>
    </source>
</evidence>
<dbReference type="EC" id="2.3.2.27" evidence="3"/>
<dbReference type="GeneID" id="98283761"/>
<dbReference type="PANTHER" id="PTHR46473">
    <property type="entry name" value="GH08155P"/>
    <property type="match status" value="1"/>
</dbReference>
<comment type="catalytic activity">
    <reaction evidence="1">
        <text>S-ubiquitinyl-[E2 ubiquitin-conjugating enzyme]-L-cysteine + [acceptor protein]-L-lysine = [E2 ubiquitin-conjugating enzyme]-L-cysteine + N(6)-ubiquitinyl-[acceptor protein]-L-lysine.</text>
        <dbReference type="EC" id="2.3.2.27"/>
    </reaction>
</comment>
<evidence type="ECO:0000256" key="8">
    <source>
        <dbReference type="ARBA" id="ARBA00022989"/>
    </source>
</evidence>
<keyword evidence="14" id="KW-0833">Ubl conjugation pathway</keyword>
<dbReference type="EMBL" id="CP071706">
    <property type="protein sequence ID" value="KDO00090.1"/>
    <property type="molecule type" value="Genomic_DNA"/>
</dbReference>
<evidence type="ECO:0000256" key="5">
    <source>
        <dbReference type="ARBA" id="ARBA00022475"/>
    </source>
</evidence>
<keyword evidence="14" id="KW-0808">Transferase</keyword>
<feature type="coiled-coil region" evidence="15">
    <location>
        <begin position="1060"/>
        <end position="1087"/>
    </location>
</feature>
<feature type="active site" description="Glycyl thioester intermediate" evidence="14">
    <location>
        <position position="1487"/>
    </location>
</feature>
<evidence type="ECO:0000256" key="1">
    <source>
        <dbReference type="ARBA" id="ARBA00000900"/>
    </source>
</evidence>
<keyword evidence="18" id="KW-1185">Reference proteome</keyword>
<dbReference type="InterPro" id="IPR051432">
    <property type="entry name" value="KCNMA1_auxiliary"/>
</dbReference>
<evidence type="ECO:0000256" key="7">
    <source>
        <dbReference type="ARBA" id="ARBA00022729"/>
    </source>
</evidence>
<proteinExistence type="inferred from homology"/>
<dbReference type="GO" id="GO:0034220">
    <property type="term" value="P:monoatomic ion transmembrane transport"/>
    <property type="evidence" value="ECO:0007669"/>
    <property type="project" value="UniProtKB-KW"/>
</dbReference>
<keyword evidence="10" id="KW-0406">Ion transport</keyword>
<name>A0AAP0SK37_9PSED</name>
<evidence type="ECO:0000256" key="4">
    <source>
        <dbReference type="ARBA" id="ARBA00022448"/>
    </source>
</evidence>
<evidence type="ECO:0000256" key="3">
    <source>
        <dbReference type="ARBA" id="ARBA00012483"/>
    </source>
</evidence>
<evidence type="ECO:0000256" key="14">
    <source>
        <dbReference type="PROSITE-ProRule" id="PRU01398"/>
    </source>
</evidence>
<dbReference type="Proteomes" id="UP000027121">
    <property type="component" value="Chromosome"/>
</dbReference>
<dbReference type="Pfam" id="PF14496">
    <property type="entry name" value="NEL"/>
    <property type="match status" value="1"/>
</dbReference>
<dbReference type="InterPro" id="IPR032675">
    <property type="entry name" value="LRR_dom_sf"/>
</dbReference>
<dbReference type="PANTHER" id="PTHR46473:SF10">
    <property type="entry name" value="LD45603P-RELATED"/>
    <property type="match status" value="1"/>
</dbReference>
<dbReference type="GO" id="GO:0005576">
    <property type="term" value="C:extracellular region"/>
    <property type="evidence" value="ECO:0007669"/>
    <property type="project" value="UniProtKB-UniRule"/>
</dbReference>
<feature type="domain" description="NEL" evidence="16">
    <location>
        <begin position="1394"/>
        <end position="1730"/>
    </location>
</feature>
<dbReference type="PROSITE" id="PS52053">
    <property type="entry name" value="NEL"/>
    <property type="match status" value="1"/>
</dbReference>
<keyword evidence="13" id="KW-0407">Ion channel</keyword>
<dbReference type="SUPFAM" id="SSF52058">
    <property type="entry name" value="L domain-like"/>
    <property type="match status" value="1"/>
</dbReference>
<comment type="PTM">
    <text evidence="14">Ubiquitinated in the presence of host E1 ubiquitin-activating enzyme, E2 ubiquitin-conjugating enzyme and ubiquitin.</text>
</comment>
<keyword evidence="6" id="KW-0812">Transmembrane</keyword>